<evidence type="ECO:0000313" key="8">
    <source>
        <dbReference type="EMBL" id="CAF25841.1"/>
    </source>
</evidence>
<dbReference type="InterPro" id="IPR012413">
    <property type="entry name" value="BA14K"/>
</dbReference>
<comment type="subcellular location">
    <subcellularLocation>
        <location evidence="1">Membrane</location>
        <topology evidence="1">Single-pass membrane protein</topology>
    </subcellularLocation>
</comment>
<dbReference type="AlphaFoldDB" id="A0A0H3M033"/>
<proteinExistence type="inferred from homology"/>
<gene>
    <name evidence="8" type="ordered locus">BQ03410</name>
</gene>
<dbReference type="Proteomes" id="UP000000597">
    <property type="component" value="Chromosome"/>
</dbReference>
<sequence length="237" mass="27709">MKKFTKLTVLSAMSAVTVFMPLGTTLANTKWSYGEDITKTMNNMKKEMGSMRKEMKMNFPSHRFNIHSSNDYSSRSVLEKHQPYYTSYNHHHHHVEHQRREHNNYHVEHKTHRYVERKKITRRHIYEHHMTNNNNSGDALAAGILGLAAGAVLGNVLKKPEQPQIVYQGVPQVVYQQVPQSQIIYEVQSTARYKPLQQPWADDWLQYCKKKYRSFNPKTGTFRGYDGLEHICYAPLS</sequence>
<evidence type="ECO:0000256" key="4">
    <source>
        <dbReference type="ARBA" id="ARBA00022475"/>
    </source>
</evidence>
<dbReference type="RefSeq" id="WP_011179135.1">
    <property type="nucleotide sequence ID" value="NC_005955.1"/>
</dbReference>
<evidence type="ECO:0000256" key="7">
    <source>
        <dbReference type="SAM" id="SignalP"/>
    </source>
</evidence>
<dbReference type="OrthoDB" id="7889197at2"/>
<organism evidence="8 9">
    <name type="scientific">Bartonella quintana (strain Toulouse)</name>
    <name type="common">Rochalimaea quintana</name>
    <dbReference type="NCBI Taxonomy" id="283165"/>
    <lineage>
        <taxon>Bacteria</taxon>
        <taxon>Pseudomonadati</taxon>
        <taxon>Pseudomonadota</taxon>
        <taxon>Alphaproteobacteria</taxon>
        <taxon>Hyphomicrobiales</taxon>
        <taxon>Bartonellaceae</taxon>
        <taxon>Bartonella</taxon>
    </lineage>
</organism>
<accession>A0A0H3M033</accession>
<dbReference type="GO" id="GO:0030246">
    <property type="term" value="F:carbohydrate binding"/>
    <property type="evidence" value="ECO:0007669"/>
    <property type="project" value="UniProtKB-KW"/>
</dbReference>
<dbReference type="eggNOG" id="ENOG5033457">
    <property type="taxonomic scope" value="Bacteria"/>
</dbReference>
<reference evidence="8 9" key="1">
    <citation type="journal article" date="2004" name="Proc. Natl. Acad. Sci. U.S.A.">
        <title>The louse-borne human pathogen Bartonella quintana is a genomic derivative of the zoonotic agent Bartonella henselae.</title>
        <authorList>
            <person name="Alsmark U.C.M."/>
            <person name="Frank A.C."/>
            <person name="Karlberg E.O."/>
            <person name="Legault B.-A."/>
            <person name="Ardell D.H."/>
            <person name="Canbaeck B."/>
            <person name="Eriksson A.-S."/>
            <person name="Naeslund A.K."/>
            <person name="Handley S.A."/>
            <person name="Huvet M."/>
            <person name="La Scola B."/>
            <person name="Holmberg M."/>
            <person name="Andersson S.G.E."/>
        </authorList>
    </citation>
    <scope>NUCLEOTIDE SEQUENCE [LARGE SCALE GENOMIC DNA]</scope>
    <source>
        <strain evidence="8 9">Toulouse</strain>
    </source>
</reference>
<protein>
    <recommendedName>
        <fullName evidence="3">Lectin-like protein BA14k</fullName>
    </recommendedName>
</protein>
<dbReference type="Pfam" id="PF07886">
    <property type="entry name" value="BA14K"/>
    <property type="match status" value="1"/>
</dbReference>
<evidence type="ECO:0000256" key="6">
    <source>
        <dbReference type="ARBA" id="ARBA00025321"/>
    </source>
</evidence>
<name>A0A0H3M033_BARQU</name>
<dbReference type="KEGG" id="bqu:BQ03410"/>
<comment type="function">
    <text evidence="6">Has immunoglobulin-binding and hemagglutination properties, and can bind to mannose. Essential for virulence. May be involved in LPS biosynthesis or polysaccharide transport.</text>
</comment>
<keyword evidence="4" id="KW-0472">Membrane</keyword>
<evidence type="ECO:0000256" key="5">
    <source>
        <dbReference type="ARBA" id="ARBA00022734"/>
    </source>
</evidence>
<dbReference type="HOGENOM" id="CLU_095224_0_0_5"/>
<feature type="chain" id="PRO_5002615324" description="Lectin-like protein BA14k" evidence="7">
    <location>
        <begin position="28"/>
        <end position="237"/>
    </location>
</feature>
<comment type="similarity">
    <text evidence="2">Belongs to the BA14k family.</text>
</comment>
<keyword evidence="7" id="KW-0732">Signal</keyword>
<keyword evidence="4" id="KW-1003">Cell membrane</keyword>
<dbReference type="GO" id="GO:0016020">
    <property type="term" value="C:membrane"/>
    <property type="evidence" value="ECO:0007669"/>
    <property type="project" value="UniProtKB-SubCell"/>
</dbReference>
<evidence type="ECO:0000256" key="1">
    <source>
        <dbReference type="ARBA" id="ARBA00004167"/>
    </source>
</evidence>
<evidence type="ECO:0000313" key="9">
    <source>
        <dbReference type="Proteomes" id="UP000000597"/>
    </source>
</evidence>
<evidence type="ECO:0000256" key="3">
    <source>
        <dbReference type="ARBA" id="ARBA00020552"/>
    </source>
</evidence>
<evidence type="ECO:0000256" key="2">
    <source>
        <dbReference type="ARBA" id="ARBA00010270"/>
    </source>
</evidence>
<keyword evidence="5" id="KW-0430">Lectin</keyword>
<dbReference type="EMBL" id="BX897700">
    <property type="protein sequence ID" value="CAF25841.1"/>
    <property type="molecule type" value="Genomic_DNA"/>
</dbReference>
<feature type="signal peptide" evidence="7">
    <location>
        <begin position="1"/>
        <end position="27"/>
    </location>
</feature>